<name>A0A0G1MKU7_9BACT</name>
<organism evidence="1 2">
    <name type="scientific">Candidatus Woesebacteria bacterium GW2011_GWB1_45_5</name>
    <dbReference type="NCBI Taxonomy" id="1618581"/>
    <lineage>
        <taxon>Bacteria</taxon>
        <taxon>Candidatus Woeseibacteriota</taxon>
    </lineage>
</organism>
<dbReference type="EMBL" id="LCLA01000052">
    <property type="protein sequence ID" value="KKU08991.1"/>
    <property type="molecule type" value="Genomic_DNA"/>
</dbReference>
<dbReference type="AlphaFoldDB" id="A0A0G1MKU7"/>
<evidence type="ECO:0000313" key="2">
    <source>
        <dbReference type="Proteomes" id="UP000034329"/>
    </source>
</evidence>
<dbReference type="Proteomes" id="UP000034329">
    <property type="component" value="Unassembled WGS sequence"/>
</dbReference>
<proteinExistence type="predicted"/>
<accession>A0A0G1MKU7</accession>
<protein>
    <submittedName>
        <fullName evidence="1">Uncharacterized protein</fullName>
    </submittedName>
</protein>
<reference evidence="1 2" key="1">
    <citation type="journal article" date="2015" name="Nature">
        <title>rRNA introns, odd ribosomes, and small enigmatic genomes across a large radiation of phyla.</title>
        <authorList>
            <person name="Brown C.T."/>
            <person name="Hug L.A."/>
            <person name="Thomas B.C."/>
            <person name="Sharon I."/>
            <person name="Castelle C.J."/>
            <person name="Singh A."/>
            <person name="Wilkins M.J."/>
            <person name="Williams K.H."/>
            <person name="Banfield J.F."/>
        </authorList>
    </citation>
    <scope>NUCLEOTIDE SEQUENCE [LARGE SCALE GENOMIC DNA]</scope>
</reference>
<sequence length="80" mass="8840">MKLKNPSRLIMTLTVALLVVAVGLAVQSVRLNRVSSEDAVANFINSRLSKGNPMDIYVIVYRGAFREPVCTYEDGTRITP</sequence>
<evidence type="ECO:0000313" key="1">
    <source>
        <dbReference type="EMBL" id="KKU08991.1"/>
    </source>
</evidence>
<comment type="caution">
    <text evidence="1">The sequence shown here is derived from an EMBL/GenBank/DDBJ whole genome shotgun (WGS) entry which is preliminary data.</text>
</comment>
<gene>
    <name evidence="1" type="ORF">UX13_C0052G0003</name>
</gene>